<gene>
    <name evidence="2" type="ORF">Lupro_08990</name>
</gene>
<dbReference type="PANTHER" id="PTHR34406:SF1">
    <property type="entry name" value="PROTEIN YCEI"/>
    <property type="match status" value="1"/>
</dbReference>
<dbReference type="KEGG" id="lut:Lupro_08990"/>
<protein>
    <recommendedName>
        <fullName evidence="1">Lipid/polyisoprenoid-binding YceI-like domain-containing protein</fullName>
    </recommendedName>
</protein>
<dbReference type="InterPro" id="IPR036761">
    <property type="entry name" value="TTHA0802/YceI-like_sf"/>
</dbReference>
<proteinExistence type="predicted"/>
<dbReference type="RefSeq" id="WP_068209010.1">
    <property type="nucleotide sequence ID" value="NZ_CP013355.1"/>
</dbReference>
<evidence type="ECO:0000259" key="1">
    <source>
        <dbReference type="Pfam" id="PF04264"/>
    </source>
</evidence>
<keyword evidence="3" id="KW-1185">Reference proteome</keyword>
<dbReference type="EMBL" id="CP013355">
    <property type="protein sequence ID" value="AMC11387.1"/>
    <property type="molecule type" value="Genomic_DNA"/>
</dbReference>
<dbReference type="Pfam" id="PF04264">
    <property type="entry name" value="YceI"/>
    <property type="match status" value="1"/>
</dbReference>
<sequence>MRKIIFTIGITGILALTLAFTTPTVSKLVSKAGHINFFSHTAIEDITADNFKVISTLDTETGVIVYSVPMQGFEFEKAMMQKHYNSSKFLDTKKYPKSKFKGQITNIANINFDKDGTYNATVKGEMTLHGVTKPITETAIITVKGNKVIVETKLKLTLADYNINFKKGKPSTNIAKTIDVTSKSEYTKED</sequence>
<dbReference type="STRING" id="1622118.Lupro_08990"/>
<dbReference type="PANTHER" id="PTHR34406">
    <property type="entry name" value="PROTEIN YCEI"/>
    <property type="match status" value="1"/>
</dbReference>
<evidence type="ECO:0000313" key="2">
    <source>
        <dbReference type="EMBL" id="AMC11387.1"/>
    </source>
</evidence>
<organism evidence="2 3">
    <name type="scientific">Lutibacter profundi</name>
    <dbReference type="NCBI Taxonomy" id="1622118"/>
    <lineage>
        <taxon>Bacteria</taxon>
        <taxon>Pseudomonadati</taxon>
        <taxon>Bacteroidota</taxon>
        <taxon>Flavobacteriia</taxon>
        <taxon>Flavobacteriales</taxon>
        <taxon>Flavobacteriaceae</taxon>
        <taxon>Lutibacter</taxon>
    </lineage>
</organism>
<dbReference type="AlphaFoldDB" id="A0A0X8G798"/>
<reference evidence="3" key="1">
    <citation type="submission" date="2015-12" db="EMBL/GenBank/DDBJ databases">
        <title>Complete genome sequence of Lutibacter profundus strain LP1.</title>
        <authorList>
            <person name="Wissuwa J."/>
            <person name="Le Moine Bauer S."/>
            <person name="Stokke R."/>
            <person name="Dahle H."/>
            <person name="Steen I.H."/>
        </authorList>
    </citation>
    <scope>NUCLEOTIDE SEQUENCE [LARGE SCALE GENOMIC DNA]</scope>
    <source>
        <strain evidence="3">LP1</strain>
    </source>
</reference>
<name>A0A0X8G798_9FLAO</name>
<dbReference type="Proteomes" id="UP000059672">
    <property type="component" value="Chromosome"/>
</dbReference>
<feature type="domain" description="Lipid/polyisoprenoid-binding YceI-like" evidence="1">
    <location>
        <begin position="34"/>
        <end position="182"/>
    </location>
</feature>
<dbReference type="OrthoDB" id="116832at2"/>
<dbReference type="Gene3D" id="2.40.128.110">
    <property type="entry name" value="Lipid/polyisoprenoid-binding, YceI-like"/>
    <property type="match status" value="1"/>
</dbReference>
<dbReference type="InterPro" id="IPR007372">
    <property type="entry name" value="Lipid/polyisoprenoid-bd_YceI"/>
</dbReference>
<evidence type="ECO:0000313" key="3">
    <source>
        <dbReference type="Proteomes" id="UP000059672"/>
    </source>
</evidence>
<accession>A0A0X8G798</accession>
<reference evidence="2 3" key="2">
    <citation type="journal article" date="2016" name="Int. J. Syst. Evol. Microbiol.">
        <title>Lutibacter profundi sp. nov., isolated from a deep-sea hydrothermal system on the Arctic Mid-Ocean Ridge and emended description of the genus Lutibacter.</title>
        <authorList>
            <person name="Le Moine Bauer S."/>
            <person name="Roalkvam I."/>
            <person name="Steen I.H."/>
            <person name="Dahle H."/>
        </authorList>
    </citation>
    <scope>NUCLEOTIDE SEQUENCE [LARGE SCALE GENOMIC DNA]</scope>
    <source>
        <strain evidence="2 3">LP1</strain>
    </source>
</reference>
<dbReference type="SUPFAM" id="SSF101874">
    <property type="entry name" value="YceI-like"/>
    <property type="match status" value="1"/>
</dbReference>